<keyword evidence="2" id="KW-1185">Reference proteome</keyword>
<dbReference type="KEGG" id="vg:22277238"/>
<dbReference type="RefSeq" id="YP_009100295.1">
    <property type="nucleotide sequence ID" value="NC_025434.1"/>
</dbReference>
<dbReference type="EMBL" id="KJ603229">
    <property type="protein sequence ID" value="AHZ95239.1"/>
    <property type="molecule type" value="Genomic_DNA"/>
</dbReference>
<dbReference type="GeneID" id="22277238"/>
<evidence type="ECO:0000313" key="2">
    <source>
        <dbReference type="Proteomes" id="UP000029366"/>
    </source>
</evidence>
<reference evidence="1 2" key="1">
    <citation type="journal article" date="2014" name="Emerg. Infect. Dis.">
        <title>Clinical Isolates of Shiga Toxin 1a-Producing Shigella flexneri with an Epidemiological Link to Recent Travel to Hispaniola.</title>
        <authorList>
            <person name="Gray M.D."/>
            <person name="Lampel K.A."/>
            <person name="Strockbine N.A."/>
            <person name="Fernandez R.E."/>
            <person name="Melton-Celsa A.R."/>
            <person name="Maurelli A.T."/>
        </authorList>
    </citation>
    <scope>NUCLEOTIDE SEQUENCE [LARGE SCALE GENOMIC DNA]</scope>
</reference>
<protein>
    <submittedName>
        <fullName evidence="1">Uncharacterized protein</fullName>
    </submittedName>
</protein>
<sequence length="42" mass="4424">MLPHNSPASNLHAGELFYPQRQIAKTISAIEMAATTIANASG</sequence>
<accession>A0A088CBR2</accession>
<proteinExistence type="predicted"/>
<name>A0A088CBR2_9CAUD</name>
<evidence type="ECO:0000313" key="1">
    <source>
        <dbReference type="EMBL" id="AHZ95239.1"/>
    </source>
</evidence>
<organism evidence="1 2">
    <name type="scientific">Shigella phage POCJ13</name>
    <dbReference type="NCBI Taxonomy" id="1498227"/>
    <lineage>
        <taxon>Viruses</taxon>
        <taxon>Duplodnaviria</taxon>
        <taxon>Heunggongvirae</taxon>
        <taxon>Uroviricota</taxon>
        <taxon>Caudoviricetes</taxon>
        <taxon>Sepvirinae</taxon>
        <taxon>Diegovirus</taxon>
        <taxon>Diegovirus POCJ13</taxon>
    </lineage>
</organism>
<dbReference type="Proteomes" id="UP000029366">
    <property type="component" value="Segment"/>
</dbReference>